<organism evidence="3 4">
    <name type="scientific">Takifugu flavidus</name>
    <name type="common">sansaifugu</name>
    <dbReference type="NCBI Taxonomy" id="433684"/>
    <lineage>
        <taxon>Eukaryota</taxon>
        <taxon>Metazoa</taxon>
        <taxon>Chordata</taxon>
        <taxon>Craniata</taxon>
        <taxon>Vertebrata</taxon>
        <taxon>Euteleostomi</taxon>
        <taxon>Actinopterygii</taxon>
        <taxon>Neopterygii</taxon>
        <taxon>Teleostei</taxon>
        <taxon>Neoteleostei</taxon>
        <taxon>Acanthomorphata</taxon>
        <taxon>Eupercaria</taxon>
        <taxon>Tetraodontiformes</taxon>
        <taxon>Tetradontoidea</taxon>
        <taxon>Tetraodontidae</taxon>
        <taxon>Takifugu</taxon>
    </lineage>
</organism>
<dbReference type="InterPro" id="IPR016186">
    <property type="entry name" value="C-type_lectin-like/link_sf"/>
</dbReference>
<evidence type="ECO:0000259" key="2">
    <source>
        <dbReference type="PROSITE" id="PS50041"/>
    </source>
</evidence>
<dbReference type="EMBL" id="RHFK02000012">
    <property type="protein sequence ID" value="TWW67662.1"/>
    <property type="molecule type" value="Genomic_DNA"/>
</dbReference>
<name>A0A5C6NJ85_9TELE</name>
<dbReference type="Proteomes" id="UP000324091">
    <property type="component" value="Chromosome 2"/>
</dbReference>
<evidence type="ECO:0000313" key="3">
    <source>
        <dbReference type="EMBL" id="TWW67662.1"/>
    </source>
</evidence>
<feature type="signal peptide" evidence="1">
    <location>
        <begin position="1"/>
        <end position="21"/>
    </location>
</feature>
<comment type="caution">
    <text evidence="3">The sequence shown here is derived from an EMBL/GenBank/DDBJ whole genome shotgun (WGS) entry which is preliminary data.</text>
</comment>
<keyword evidence="1" id="KW-0732">Signal</keyword>
<dbReference type="InterPro" id="IPR016187">
    <property type="entry name" value="CTDL_fold"/>
</dbReference>
<keyword evidence="4" id="KW-1185">Reference proteome</keyword>
<accession>A0A5C6NJ85</accession>
<feature type="chain" id="PRO_5022865506" description="C-type lectin domain-containing protein" evidence="1">
    <location>
        <begin position="22"/>
        <end position="352"/>
    </location>
</feature>
<dbReference type="Pfam" id="PF00059">
    <property type="entry name" value="Lectin_C"/>
    <property type="match status" value="3"/>
</dbReference>
<dbReference type="SUPFAM" id="SSF56436">
    <property type="entry name" value="C-type lectin-like"/>
    <property type="match status" value="3"/>
</dbReference>
<dbReference type="PANTHER" id="PTHR45784">
    <property type="entry name" value="C-TYPE LECTIN DOMAIN FAMILY 20 MEMBER A-RELATED"/>
    <property type="match status" value="1"/>
</dbReference>
<dbReference type="CDD" id="cd00037">
    <property type="entry name" value="CLECT"/>
    <property type="match status" value="2"/>
</dbReference>
<dbReference type="PANTHER" id="PTHR45784:SF3">
    <property type="entry name" value="C-TYPE LECTIN DOMAIN FAMILY 4 MEMBER K-LIKE-RELATED"/>
    <property type="match status" value="1"/>
</dbReference>
<dbReference type="SMART" id="SM00034">
    <property type="entry name" value="CLECT"/>
    <property type="match status" value="3"/>
</dbReference>
<dbReference type="AlphaFoldDB" id="A0A5C6NJ85"/>
<dbReference type="InterPro" id="IPR001304">
    <property type="entry name" value="C-type_lectin-like"/>
</dbReference>
<feature type="domain" description="C-type lectin" evidence="2">
    <location>
        <begin position="245"/>
        <end position="349"/>
    </location>
</feature>
<protein>
    <recommendedName>
        <fullName evidence="2">C-type lectin domain-containing protein</fullName>
    </recommendedName>
</protein>
<evidence type="ECO:0000256" key="1">
    <source>
        <dbReference type="SAM" id="SignalP"/>
    </source>
</evidence>
<sequence>MTKSILSGLFFPLLFSSSVLGNDSVIVKDYGHVSQHLTWQEAQSRCRTIPHTDLATIQQPDADRILIDTYNAWIGYYMPEQWTNDYSVWINEHYTGEDPNDTSCGSVQSSTKKFLDQHCQQYLFFICQHSLVNGLWNYTLVPQSKTWTEALNYCKENFYSLATLKDYTSLKSAVVQKDFPVWIGLYREGKMWKWSKGSSEYRNWATGEPKNDGDCVTISSITRKMSTQDCRARFPFVCLKENLILVKENKAWQEALEHCRAFNYELVSVQPGEDHRRMMGYIMEAETNKVWTGLRFLAGDWLWMNKATVRYSELPLCPQQGQRCGVLSKEDKGSVEITDCSRKLNFLCYTST</sequence>
<dbReference type="Gene3D" id="3.10.100.10">
    <property type="entry name" value="Mannose-Binding Protein A, subunit A"/>
    <property type="match status" value="3"/>
</dbReference>
<proteinExistence type="predicted"/>
<gene>
    <name evidence="3" type="ORF">D4764_02G0007030</name>
</gene>
<dbReference type="PROSITE" id="PS50041">
    <property type="entry name" value="C_TYPE_LECTIN_2"/>
    <property type="match status" value="3"/>
</dbReference>
<feature type="domain" description="C-type lectin" evidence="2">
    <location>
        <begin position="30"/>
        <end position="128"/>
    </location>
</feature>
<reference evidence="3 4" key="1">
    <citation type="submission" date="2019-04" db="EMBL/GenBank/DDBJ databases">
        <title>Chromosome genome assembly for Takifugu flavidus.</title>
        <authorList>
            <person name="Xiao S."/>
        </authorList>
    </citation>
    <scope>NUCLEOTIDE SEQUENCE [LARGE SCALE GENOMIC DNA]</scope>
    <source>
        <strain evidence="3">HTHZ2018</strain>
        <tissue evidence="3">Muscle</tissue>
    </source>
</reference>
<evidence type="ECO:0000313" key="4">
    <source>
        <dbReference type="Proteomes" id="UP000324091"/>
    </source>
</evidence>
<feature type="domain" description="C-type lectin" evidence="2">
    <location>
        <begin position="138"/>
        <end position="239"/>
    </location>
</feature>